<gene>
    <name evidence="3" type="ORF">HDF12_003985</name>
</gene>
<comment type="caution">
    <text evidence="3">The sequence shown here is derived from an EMBL/GenBank/DDBJ whole genome shotgun (WGS) entry which is preliminary data.</text>
</comment>
<keyword evidence="1" id="KW-0732">Signal</keyword>
<sequence>MRNPLFAFVLLASILTLPLAARADTIDDFTLVGDGNTFTFSLPASFTVPNHPHLDSALLGNVATSVDGAGGYSSALTIYLPLLGFRSGFDIFVAPSGSSGGHTYDYQLQGAYLANQPTEPFTDPLATVTFLTGTYQLSTFLDGIPSLTNGGIPFTLTIAPETAATPEPGTLLLIAIGGLGLITAARRRMSV</sequence>
<feature type="domain" description="Ice-binding protein C-terminal" evidence="2">
    <location>
        <begin position="164"/>
        <end position="188"/>
    </location>
</feature>
<dbReference type="NCBIfam" id="TIGR02595">
    <property type="entry name" value="PEP_CTERM"/>
    <property type="match status" value="1"/>
</dbReference>
<reference evidence="3 4" key="1">
    <citation type="submission" date="2020-07" db="EMBL/GenBank/DDBJ databases">
        <title>Genomic Encyclopedia of Type Strains, Phase IV (KMG-V): Genome sequencing to study the core and pangenomes of soil and plant-associated prokaryotes.</title>
        <authorList>
            <person name="Whitman W."/>
        </authorList>
    </citation>
    <scope>NUCLEOTIDE SEQUENCE [LARGE SCALE GENOMIC DNA]</scope>
    <source>
        <strain evidence="3 4">M8UP30</strain>
    </source>
</reference>
<evidence type="ECO:0000256" key="1">
    <source>
        <dbReference type="SAM" id="SignalP"/>
    </source>
</evidence>
<dbReference type="EMBL" id="JACCCV010000002">
    <property type="protein sequence ID" value="NYF53586.1"/>
    <property type="molecule type" value="Genomic_DNA"/>
</dbReference>
<evidence type="ECO:0000313" key="3">
    <source>
        <dbReference type="EMBL" id="NYF53586.1"/>
    </source>
</evidence>
<proteinExistence type="predicted"/>
<feature type="chain" id="PRO_5030930451" description="Ice-binding protein C-terminal domain-containing protein" evidence="1">
    <location>
        <begin position="24"/>
        <end position="191"/>
    </location>
</feature>
<dbReference type="Pfam" id="PF07589">
    <property type="entry name" value="PEP-CTERM"/>
    <property type="match status" value="1"/>
</dbReference>
<dbReference type="AlphaFoldDB" id="A0A7Y9NQC5"/>
<protein>
    <recommendedName>
        <fullName evidence="2">Ice-binding protein C-terminal domain-containing protein</fullName>
    </recommendedName>
</protein>
<name>A0A7Y9NQC5_9BACT</name>
<dbReference type="InterPro" id="IPR013424">
    <property type="entry name" value="Ice-binding_C"/>
</dbReference>
<feature type="signal peptide" evidence="1">
    <location>
        <begin position="1"/>
        <end position="23"/>
    </location>
</feature>
<dbReference type="Proteomes" id="UP000534186">
    <property type="component" value="Unassembled WGS sequence"/>
</dbReference>
<evidence type="ECO:0000259" key="2">
    <source>
        <dbReference type="Pfam" id="PF07589"/>
    </source>
</evidence>
<accession>A0A7Y9NQC5</accession>
<organism evidence="3 4">
    <name type="scientific">Tunturiibacter lichenicola</name>
    <dbReference type="NCBI Taxonomy" id="2051959"/>
    <lineage>
        <taxon>Bacteria</taxon>
        <taxon>Pseudomonadati</taxon>
        <taxon>Acidobacteriota</taxon>
        <taxon>Terriglobia</taxon>
        <taxon>Terriglobales</taxon>
        <taxon>Acidobacteriaceae</taxon>
        <taxon>Tunturiibacter</taxon>
    </lineage>
</organism>
<evidence type="ECO:0000313" key="4">
    <source>
        <dbReference type="Proteomes" id="UP000534186"/>
    </source>
</evidence>